<name>A0A2L2TB23_9HYPO</name>
<dbReference type="Gene3D" id="1.20.5.170">
    <property type="match status" value="1"/>
</dbReference>
<dbReference type="EMBL" id="LN649231">
    <property type="protein sequence ID" value="CEI68162.1"/>
    <property type="molecule type" value="Genomic_DNA"/>
</dbReference>
<feature type="compositionally biased region" description="Basic and acidic residues" evidence="2">
    <location>
        <begin position="8"/>
        <end position="20"/>
    </location>
</feature>
<organism evidence="3 4">
    <name type="scientific">Fusarium venenatum</name>
    <dbReference type="NCBI Taxonomy" id="56646"/>
    <lineage>
        <taxon>Eukaryota</taxon>
        <taxon>Fungi</taxon>
        <taxon>Dikarya</taxon>
        <taxon>Ascomycota</taxon>
        <taxon>Pezizomycotina</taxon>
        <taxon>Sordariomycetes</taxon>
        <taxon>Hypocreomycetidae</taxon>
        <taxon>Hypocreales</taxon>
        <taxon>Nectriaceae</taxon>
        <taxon>Fusarium</taxon>
    </lineage>
</organism>
<evidence type="ECO:0000256" key="2">
    <source>
        <dbReference type="SAM" id="MobiDB-lite"/>
    </source>
</evidence>
<feature type="coiled-coil region" evidence="1">
    <location>
        <begin position="32"/>
        <end position="59"/>
    </location>
</feature>
<dbReference type="OrthoDB" id="4505928at2759"/>
<evidence type="ECO:0000313" key="4">
    <source>
        <dbReference type="Proteomes" id="UP000245910"/>
    </source>
</evidence>
<reference evidence="4" key="1">
    <citation type="submission" date="2014-10" db="EMBL/GenBank/DDBJ databases">
        <authorList>
            <person name="King R."/>
        </authorList>
    </citation>
    <scope>NUCLEOTIDE SEQUENCE [LARGE SCALE GENOMIC DNA]</scope>
    <source>
        <strain evidence="4">A3/5</strain>
    </source>
</reference>
<dbReference type="AlphaFoldDB" id="A0A2L2TB23"/>
<dbReference type="Proteomes" id="UP000245910">
    <property type="component" value="Chromosome III"/>
</dbReference>
<sequence>MTPKSKRVTAEHTRNRVRDNQRRHRARRKDYIATLEEKIAEADRTISSLRSQVDDLEETLKRDSNGRTLTTLAAGPECVDIQEAPTDFDIDDLLLPITGLVTEEPKEINDPDRDDLPDMNIELTDLALSILQPAMFPPPSQTGDSLAYQSYQNNNYQKQNQSAIAANTCCSPSFPPVETELSAELTRLCCEAYILIAQQDATVLRDETSDELLFGEG</sequence>
<accession>A0A2L2TB23</accession>
<dbReference type="InterPro" id="IPR046347">
    <property type="entry name" value="bZIP_sf"/>
</dbReference>
<dbReference type="STRING" id="56646.A0A2L2TB23"/>
<proteinExistence type="predicted"/>
<evidence type="ECO:0008006" key="5">
    <source>
        <dbReference type="Google" id="ProtNLM"/>
    </source>
</evidence>
<dbReference type="SUPFAM" id="SSF57959">
    <property type="entry name" value="Leucine zipper domain"/>
    <property type="match status" value="1"/>
</dbReference>
<protein>
    <recommendedName>
        <fullName evidence="5">BZIP domain-containing protein</fullName>
    </recommendedName>
</protein>
<keyword evidence="1" id="KW-0175">Coiled coil</keyword>
<evidence type="ECO:0000256" key="1">
    <source>
        <dbReference type="SAM" id="Coils"/>
    </source>
</evidence>
<feature type="region of interest" description="Disordered" evidence="2">
    <location>
        <begin position="1"/>
        <end position="26"/>
    </location>
</feature>
<evidence type="ECO:0000313" key="3">
    <source>
        <dbReference type="EMBL" id="CEI68162.1"/>
    </source>
</evidence>
<dbReference type="GO" id="GO:0003700">
    <property type="term" value="F:DNA-binding transcription factor activity"/>
    <property type="evidence" value="ECO:0007669"/>
    <property type="project" value="InterPro"/>
</dbReference>
<keyword evidence="4" id="KW-1185">Reference proteome</keyword>